<feature type="compositionally biased region" description="Polar residues" evidence="1">
    <location>
        <begin position="1"/>
        <end position="17"/>
    </location>
</feature>
<protein>
    <submittedName>
        <fullName evidence="2">Uncharacterized protein</fullName>
    </submittedName>
</protein>
<gene>
    <name evidence="2" type="ORF">L873DRAFT_1801839</name>
</gene>
<dbReference type="Proteomes" id="UP000276215">
    <property type="component" value="Unassembled WGS sequence"/>
</dbReference>
<accession>A0A3N4K0Q2</accession>
<keyword evidence="3" id="KW-1185">Reference proteome</keyword>
<dbReference type="AlphaFoldDB" id="A0A3N4K0Q2"/>
<evidence type="ECO:0000313" key="2">
    <source>
        <dbReference type="EMBL" id="RPB02802.1"/>
    </source>
</evidence>
<sequence length="147" mass="15612">MARSSSGNNNRTIPNGTTGSGQGKRTVGHTHGHPVRAVSYPVIPTLPQHAIALAPSEVAPVTWSDSGLPFESLASRRGIDVPLGTMGYHNPKAVSEKFPSNSSGPAELLFHAKKVSPATVVNEGLWANQEADFLRASQPTDTMQFTR</sequence>
<proteinExistence type="predicted"/>
<dbReference type="EMBL" id="ML120366">
    <property type="protein sequence ID" value="RPB02802.1"/>
    <property type="molecule type" value="Genomic_DNA"/>
</dbReference>
<evidence type="ECO:0000313" key="3">
    <source>
        <dbReference type="Proteomes" id="UP000276215"/>
    </source>
</evidence>
<name>A0A3N4K0Q2_9PEZI</name>
<organism evidence="2 3">
    <name type="scientific">Choiromyces venosus 120613-1</name>
    <dbReference type="NCBI Taxonomy" id="1336337"/>
    <lineage>
        <taxon>Eukaryota</taxon>
        <taxon>Fungi</taxon>
        <taxon>Dikarya</taxon>
        <taxon>Ascomycota</taxon>
        <taxon>Pezizomycotina</taxon>
        <taxon>Pezizomycetes</taxon>
        <taxon>Pezizales</taxon>
        <taxon>Tuberaceae</taxon>
        <taxon>Choiromyces</taxon>
    </lineage>
</organism>
<reference evidence="2 3" key="1">
    <citation type="journal article" date="2018" name="Nat. Ecol. Evol.">
        <title>Pezizomycetes genomes reveal the molecular basis of ectomycorrhizal truffle lifestyle.</title>
        <authorList>
            <person name="Murat C."/>
            <person name="Payen T."/>
            <person name="Noel B."/>
            <person name="Kuo A."/>
            <person name="Morin E."/>
            <person name="Chen J."/>
            <person name="Kohler A."/>
            <person name="Krizsan K."/>
            <person name="Balestrini R."/>
            <person name="Da Silva C."/>
            <person name="Montanini B."/>
            <person name="Hainaut M."/>
            <person name="Levati E."/>
            <person name="Barry K.W."/>
            <person name="Belfiori B."/>
            <person name="Cichocki N."/>
            <person name="Clum A."/>
            <person name="Dockter R.B."/>
            <person name="Fauchery L."/>
            <person name="Guy J."/>
            <person name="Iotti M."/>
            <person name="Le Tacon F."/>
            <person name="Lindquist E.A."/>
            <person name="Lipzen A."/>
            <person name="Malagnac F."/>
            <person name="Mello A."/>
            <person name="Molinier V."/>
            <person name="Miyauchi S."/>
            <person name="Poulain J."/>
            <person name="Riccioni C."/>
            <person name="Rubini A."/>
            <person name="Sitrit Y."/>
            <person name="Splivallo R."/>
            <person name="Traeger S."/>
            <person name="Wang M."/>
            <person name="Zifcakova L."/>
            <person name="Wipf D."/>
            <person name="Zambonelli A."/>
            <person name="Paolocci F."/>
            <person name="Nowrousian M."/>
            <person name="Ottonello S."/>
            <person name="Baldrian P."/>
            <person name="Spatafora J.W."/>
            <person name="Henrissat B."/>
            <person name="Nagy L.G."/>
            <person name="Aury J.M."/>
            <person name="Wincker P."/>
            <person name="Grigoriev I.V."/>
            <person name="Bonfante P."/>
            <person name="Martin F.M."/>
        </authorList>
    </citation>
    <scope>NUCLEOTIDE SEQUENCE [LARGE SCALE GENOMIC DNA]</scope>
    <source>
        <strain evidence="2 3">120613-1</strain>
    </source>
</reference>
<dbReference type="OrthoDB" id="5419923at2759"/>
<feature type="region of interest" description="Disordered" evidence="1">
    <location>
        <begin position="1"/>
        <end position="32"/>
    </location>
</feature>
<evidence type="ECO:0000256" key="1">
    <source>
        <dbReference type="SAM" id="MobiDB-lite"/>
    </source>
</evidence>